<keyword evidence="1" id="KW-0805">Transcription regulation</keyword>
<dbReference type="PANTHER" id="PTHR46078:SF2">
    <property type="entry name" value="FORK-HEAD DOMAIN-CONTAINING PROTEIN"/>
    <property type="match status" value="1"/>
</dbReference>
<accession>A0A0D2IQI1</accession>
<feature type="domain" description="Fork-head" evidence="7">
    <location>
        <begin position="175"/>
        <end position="268"/>
    </location>
</feature>
<reference evidence="8 9" key="1">
    <citation type="submission" date="2015-01" db="EMBL/GenBank/DDBJ databases">
        <title>The Genome Sequence of Rhinocladiella mackenzie CBS 650.93.</title>
        <authorList>
            <consortium name="The Broad Institute Genomics Platform"/>
            <person name="Cuomo C."/>
            <person name="de Hoog S."/>
            <person name="Gorbushina A."/>
            <person name="Stielow B."/>
            <person name="Teixiera M."/>
            <person name="Abouelleil A."/>
            <person name="Chapman S.B."/>
            <person name="Priest M."/>
            <person name="Young S.K."/>
            <person name="Wortman J."/>
            <person name="Nusbaum C."/>
            <person name="Birren B."/>
        </authorList>
    </citation>
    <scope>NUCLEOTIDE SEQUENCE [LARGE SCALE GENOMIC DNA]</scope>
    <source>
        <strain evidence="8 9">CBS 650.93</strain>
    </source>
</reference>
<dbReference type="GO" id="GO:0000978">
    <property type="term" value="F:RNA polymerase II cis-regulatory region sequence-specific DNA binding"/>
    <property type="evidence" value="ECO:0007669"/>
    <property type="project" value="TreeGrafter"/>
</dbReference>
<dbReference type="GeneID" id="25290926"/>
<dbReference type="RefSeq" id="XP_013275335.1">
    <property type="nucleotide sequence ID" value="XM_013419881.1"/>
</dbReference>
<dbReference type="InterPro" id="IPR036390">
    <property type="entry name" value="WH_DNA-bd_sf"/>
</dbReference>
<feature type="region of interest" description="Disordered" evidence="6">
    <location>
        <begin position="21"/>
        <end position="46"/>
    </location>
</feature>
<dbReference type="GO" id="GO:0000981">
    <property type="term" value="F:DNA-binding transcription factor activity, RNA polymerase II-specific"/>
    <property type="evidence" value="ECO:0007669"/>
    <property type="project" value="TreeGrafter"/>
</dbReference>
<name>A0A0D2IQI1_9EURO</name>
<dbReference type="PROSITE" id="PS00658">
    <property type="entry name" value="FORK_HEAD_2"/>
    <property type="match status" value="1"/>
</dbReference>
<dbReference type="GO" id="GO:0005634">
    <property type="term" value="C:nucleus"/>
    <property type="evidence" value="ECO:0007669"/>
    <property type="project" value="UniProtKB-SubCell"/>
</dbReference>
<evidence type="ECO:0000313" key="8">
    <source>
        <dbReference type="EMBL" id="KIX08199.1"/>
    </source>
</evidence>
<evidence type="ECO:0000256" key="1">
    <source>
        <dbReference type="ARBA" id="ARBA00023015"/>
    </source>
</evidence>
<dbReference type="VEuPathDB" id="FungiDB:Z518_02855"/>
<dbReference type="PANTHER" id="PTHR46078">
    <property type="entry name" value="FORKHEAD BOX PROTEIN J2 FAMILY MEMBER"/>
    <property type="match status" value="1"/>
</dbReference>
<evidence type="ECO:0000256" key="3">
    <source>
        <dbReference type="ARBA" id="ARBA00023163"/>
    </source>
</evidence>
<feature type="region of interest" description="Disordered" evidence="6">
    <location>
        <begin position="261"/>
        <end position="323"/>
    </location>
</feature>
<dbReference type="OrthoDB" id="5954824at2759"/>
<dbReference type="Gene3D" id="1.10.10.10">
    <property type="entry name" value="Winged helix-like DNA-binding domain superfamily/Winged helix DNA-binding domain"/>
    <property type="match status" value="1"/>
</dbReference>
<feature type="DNA-binding region" description="Fork-head" evidence="5">
    <location>
        <begin position="175"/>
        <end position="268"/>
    </location>
</feature>
<proteinExistence type="predicted"/>
<evidence type="ECO:0000259" key="7">
    <source>
        <dbReference type="PROSITE" id="PS50039"/>
    </source>
</evidence>
<dbReference type="EMBL" id="KN847476">
    <property type="protein sequence ID" value="KIX08199.1"/>
    <property type="molecule type" value="Genomic_DNA"/>
</dbReference>
<gene>
    <name evidence="8" type="ORF">Z518_02855</name>
</gene>
<dbReference type="InterPro" id="IPR030456">
    <property type="entry name" value="TF_fork_head_CS_2"/>
</dbReference>
<keyword evidence="4 5" id="KW-0539">Nucleus</keyword>
<dbReference type="InterPro" id="IPR036388">
    <property type="entry name" value="WH-like_DNA-bd_sf"/>
</dbReference>
<evidence type="ECO:0000256" key="2">
    <source>
        <dbReference type="ARBA" id="ARBA00023125"/>
    </source>
</evidence>
<dbReference type="Pfam" id="PF00250">
    <property type="entry name" value="Forkhead"/>
    <property type="match status" value="1"/>
</dbReference>
<dbReference type="SUPFAM" id="SSF46785">
    <property type="entry name" value="Winged helix' DNA-binding domain"/>
    <property type="match status" value="1"/>
</dbReference>
<keyword evidence="9" id="KW-1185">Reference proteome</keyword>
<dbReference type="SMART" id="SM00339">
    <property type="entry name" value="FH"/>
    <property type="match status" value="1"/>
</dbReference>
<protein>
    <recommendedName>
        <fullName evidence="7">Fork-head domain-containing protein</fullName>
    </recommendedName>
</protein>
<keyword evidence="3" id="KW-0804">Transcription</keyword>
<organism evidence="8 9">
    <name type="scientific">Rhinocladiella mackenziei CBS 650.93</name>
    <dbReference type="NCBI Taxonomy" id="1442369"/>
    <lineage>
        <taxon>Eukaryota</taxon>
        <taxon>Fungi</taxon>
        <taxon>Dikarya</taxon>
        <taxon>Ascomycota</taxon>
        <taxon>Pezizomycotina</taxon>
        <taxon>Eurotiomycetes</taxon>
        <taxon>Chaetothyriomycetidae</taxon>
        <taxon>Chaetothyriales</taxon>
        <taxon>Herpotrichiellaceae</taxon>
        <taxon>Rhinocladiella</taxon>
    </lineage>
</organism>
<dbReference type="STRING" id="1442369.A0A0D2IQI1"/>
<dbReference type="InterPro" id="IPR001766">
    <property type="entry name" value="Fork_head_dom"/>
</dbReference>
<evidence type="ECO:0000256" key="5">
    <source>
        <dbReference type="PROSITE-ProRule" id="PRU00089"/>
    </source>
</evidence>
<keyword evidence="2 5" id="KW-0238">DNA-binding</keyword>
<evidence type="ECO:0000256" key="6">
    <source>
        <dbReference type="SAM" id="MobiDB-lite"/>
    </source>
</evidence>
<comment type="subcellular location">
    <subcellularLocation>
        <location evidence="5">Nucleus</location>
    </subcellularLocation>
</comment>
<sequence length="396" mass="44532">MENESLPHHCQPCTNRVNSELSRMTSVLSRQNSHPSSSGAPQPQTYSGEYYQEVHPLPKLESLDEWCVLPIARHDSHPQTTTQLQLSDIELGPTWTTEQTYPEAMNGRVEPTSVLEDFALSPFAASNPVSGNCSTYYYFGEGGTRSPWPLPSEFAHCRPLMLVGEDEEASNDKPYAVLIYEALMQAPGHRMLLRDIYEWFRLNTSKPHESGSNGWQNSIRHNLSMNKAFENDRDHSHGHSRKANSAWILTKDAVKNGVQSTTRYRKTGGAKRSLASQVPAIQRQRSGAKGGRAARRAARQRRQERSFVSDRPPSGSPATPSYSDVSNYHKFEYHNLQPAIRSWPMTPVEGNHNLGDDVLQDASLSPLSPRDYKVQHRRFGDESLYVQSLLLRSTGS</sequence>
<dbReference type="Proteomes" id="UP000053617">
    <property type="component" value="Unassembled WGS sequence"/>
</dbReference>
<dbReference type="HOGENOM" id="CLU_054972_0_0_1"/>
<dbReference type="AlphaFoldDB" id="A0A0D2IQI1"/>
<dbReference type="PROSITE" id="PS50039">
    <property type="entry name" value="FORK_HEAD_3"/>
    <property type="match status" value="1"/>
</dbReference>
<dbReference type="InterPro" id="IPR045912">
    <property type="entry name" value="FOXJ2/3-like"/>
</dbReference>
<evidence type="ECO:0000313" key="9">
    <source>
        <dbReference type="Proteomes" id="UP000053617"/>
    </source>
</evidence>
<evidence type="ECO:0000256" key="4">
    <source>
        <dbReference type="ARBA" id="ARBA00023242"/>
    </source>
</evidence>